<evidence type="ECO:0000313" key="2">
    <source>
        <dbReference type="Proteomes" id="UP001249851"/>
    </source>
</evidence>
<reference evidence="1" key="1">
    <citation type="journal article" date="2023" name="G3 (Bethesda)">
        <title>Whole genome assembly and annotation of the endangered Caribbean coral Acropora cervicornis.</title>
        <authorList>
            <person name="Selwyn J.D."/>
            <person name="Vollmer S.V."/>
        </authorList>
    </citation>
    <scope>NUCLEOTIDE SEQUENCE</scope>
    <source>
        <strain evidence="1">K2</strain>
    </source>
</reference>
<organism evidence="1 2">
    <name type="scientific">Acropora cervicornis</name>
    <name type="common">Staghorn coral</name>
    <dbReference type="NCBI Taxonomy" id="6130"/>
    <lineage>
        <taxon>Eukaryota</taxon>
        <taxon>Metazoa</taxon>
        <taxon>Cnidaria</taxon>
        <taxon>Anthozoa</taxon>
        <taxon>Hexacorallia</taxon>
        <taxon>Scleractinia</taxon>
        <taxon>Astrocoeniina</taxon>
        <taxon>Acroporidae</taxon>
        <taxon>Acropora</taxon>
    </lineage>
</organism>
<evidence type="ECO:0000313" key="1">
    <source>
        <dbReference type="EMBL" id="KAK2570641.1"/>
    </source>
</evidence>
<accession>A0AAD9R045</accession>
<dbReference type="Proteomes" id="UP001249851">
    <property type="component" value="Unassembled WGS sequence"/>
</dbReference>
<sequence length="119" mass="13643">MDSRTKKFSRVLEDYQYLVFLKWQSKDLSVERPQNHLKLGQDQIPEELGKLGLATQAGKRFTPKDFGMTLATHLMSGQFANDNIPVEIITADLFCKTSFAFAKYGSDNNFKVEPYTKQE</sequence>
<name>A0AAD9R045_ACRCE</name>
<keyword evidence="2" id="KW-1185">Reference proteome</keyword>
<proteinExistence type="predicted"/>
<dbReference type="AlphaFoldDB" id="A0AAD9R045"/>
<dbReference type="EMBL" id="JARQWQ010000007">
    <property type="protein sequence ID" value="KAK2570641.1"/>
    <property type="molecule type" value="Genomic_DNA"/>
</dbReference>
<comment type="caution">
    <text evidence="1">The sequence shown here is derived from an EMBL/GenBank/DDBJ whole genome shotgun (WGS) entry which is preliminary data.</text>
</comment>
<protein>
    <submittedName>
        <fullName evidence="1">Uncharacterized protein</fullName>
    </submittedName>
</protein>
<reference evidence="1" key="2">
    <citation type="journal article" date="2023" name="Science">
        <title>Genomic signatures of disease resistance in endangered staghorn corals.</title>
        <authorList>
            <person name="Vollmer S.V."/>
            <person name="Selwyn J.D."/>
            <person name="Despard B.A."/>
            <person name="Roesel C.L."/>
        </authorList>
    </citation>
    <scope>NUCLEOTIDE SEQUENCE</scope>
    <source>
        <strain evidence="1">K2</strain>
    </source>
</reference>
<gene>
    <name evidence="1" type="ORF">P5673_004325</name>
</gene>